<dbReference type="Proteomes" id="UP001055072">
    <property type="component" value="Unassembled WGS sequence"/>
</dbReference>
<keyword evidence="2" id="KW-1185">Reference proteome</keyword>
<accession>A0ACB8UKV5</accession>
<comment type="caution">
    <text evidence="1">The sequence shown here is derived from an EMBL/GenBank/DDBJ whole genome shotgun (WGS) entry which is preliminary data.</text>
</comment>
<evidence type="ECO:0000313" key="2">
    <source>
        <dbReference type="Proteomes" id="UP001055072"/>
    </source>
</evidence>
<protein>
    <submittedName>
        <fullName evidence="1">Uncharacterized protein</fullName>
    </submittedName>
</protein>
<organism evidence="1 2">
    <name type="scientific">Irpex rosettiformis</name>
    <dbReference type="NCBI Taxonomy" id="378272"/>
    <lineage>
        <taxon>Eukaryota</taxon>
        <taxon>Fungi</taxon>
        <taxon>Dikarya</taxon>
        <taxon>Basidiomycota</taxon>
        <taxon>Agaricomycotina</taxon>
        <taxon>Agaricomycetes</taxon>
        <taxon>Polyporales</taxon>
        <taxon>Irpicaceae</taxon>
        <taxon>Irpex</taxon>
    </lineage>
</organism>
<name>A0ACB8UKV5_9APHY</name>
<dbReference type="EMBL" id="MU274900">
    <property type="protein sequence ID" value="KAI0094300.1"/>
    <property type="molecule type" value="Genomic_DNA"/>
</dbReference>
<evidence type="ECO:0000313" key="1">
    <source>
        <dbReference type="EMBL" id="KAI0094300.1"/>
    </source>
</evidence>
<sequence>MSFIKGTRVQFVRTLATPQADRERYGAPYPSVSQLRSRADRRTSTDLFWGKRPLSSTARENMVEVGDCIQVLHDTAVNVRTVPNLSTTPSRTPNPTDETTQGTGGPTIGSAAAVQHHLAESIAARLLMSPNAKARHRHPLSESWSDEGSEHTSPPLTRPPSLSEDSSSSFTTISCVTTPDEDTVIGSYFDAHVRECGMSRRVGNIDVSVFEHLDHQ</sequence>
<reference evidence="1" key="1">
    <citation type="journal article" date="2021" name="Environ. Microbiol.">
        <title>Gene family expansions and transcriptome signatures uncover fungal adaptations to wood decay.</title>
        <authorList>
            <person name="Hage H."/>
            <person name="Miyauchi S."/>
            <person name="Viragh M."/>
            <person name="Drula E."/>
            <person name="Min B."/>
            <person name="Chaduli D."/>
            <person name="Navarro D."/>
            <person name="Favel A."/>
            <person name="Norest M."/>
            <person name="Lesage-Meessen L."/>
            <person name="Balint B."/>
            <person name="Merenyi Z."/>
            <person name="de Eugenio L."/>
            <person name="Morin E."/>
            <person name="Martinez A.T."/>
            <person name="Baldrian P."/>
            <person name="Stursova M."/>
            <person name="Martinez M.J."/>
            <person name="Novotny C."/>
            <person name="Magnuson J.K."/>
            <person name="Spatafora J.W."/>
            <person name="Maurice S."/>
            <person name="Pangilinan J."/>
            <person name="Andreopoulos W."/>
            <person name="LaButti K."/>
            <person name="Hundley H."/>
            <person name="Na H."/>
            <person name="Kuo A."/>
            <person name="Barry K."/>
            <person name="Lipzen A."/>
            <person name="Henrissat B."/>
            <person name="Riley R."/>
            <person name="Ahrendt S."/>
            <person name="Nagy L.G."/>
            <person name="Grigoriev I.V."/>
            <person name="Martin F."/>
            <person name="Rosso M.N."/>
        </authorList>
    </citation>
    <scope>NUCLEOTIDE SEQUENCE</scope>
    <source>
        <strain evidence="1">CBS 384.51</strain>
    </source>
</reference>
<gene>
    <name evidence="1" type="ORF">BDY19DRAFT_12994</name>
</gene>
<proteinExistence type="predicted"/>